<organism evidence="1 2">
    <name type="scientific">Lophiostoma macrostomum CBS 122681</name>
    <dbReference type="NCBI Taxonomy" id="1314788"/>
    <lineage>
        <taxon>Eukaryota</taxon>
        <taxon>Fungi</taxon>
        <taxon>Dikarya</taxon>
        <taxon>Ascomycota</taxon>
        <taxon>Pezizomycotina</taxon>
        <taxon>Dothideomycetes</taxon>
        <taxon>Pleosporomycetidae</taxon>
        <taxon>Pleosporales</taxon>
        <taxon>Lophiostomataceae</taxon>
        <taxon>Lophiostoma</taxon>
    </lineage>
</organism>
<dbReference type="Proteomes" id="UP000799324">
    <property type="component" value="Unassembled WGS sequence"/>
</dbReference>
<dbReference type="EMBL" id="MU004312">
    <property type="protein sequence ID" value="KAF2658757.1"/>
    <property type="molecule type" value="Genomic_DNA"/>
</dbReference>
<evidence type="ECO:0000313" key="2">
    <source>
        <dbReference type="Proteomes" id="UP000799324"/>
    </source>
</evidence>
<protein>
    <submittedName>
        <fullName evidence="1">Uncharacterized protein</fullName>
    </submittedName>
</protein>
<accession>A0A6A6THT5</accession>
<proteinExistence type="predicted"/>
<gene>
    <name evidence="1" type="ORF">K491DRAFT_624134</name>
</gene>
<name>A0A6A6THT5_9PLEO</name>
<reference evidence="1" key="1">
    <citation type="journal article" date="2020" name="Stud. Mycol.">
        <title>101 Dothideomycetes genomes: a test case for predicting lifestyles and emergence of pathogens.</title>
        <authorList>
            <person name="Haridas S."/>
            <person name="Albert R."/>
            <person name="Binder M."/>
            <person name="Bloem J."/>
            <person name="Labutti K."/>
            <person name="Salamov A."/>
            <person name="Andreopoulos B."/>
            <person name="Baker S."/>
            <person name="Barry K."/>
            <person name="Bills G."/>
            <person name="Bluhm B."/>
            <person name="Cannon C."/>
            <person name="Castanera R."/>
            <person name="Culley D."/>
            <person name="Daum C."/>
            <person name="Ezra D."/>
            <person name="Gonzalez J."/>
            <person name="Henrissat B."/>
            <person name="Kuo A."/>
            <person name="Liang C."/>
            <person name="Lipzen A."/>
            <person name="Lutzoni F."/>
            <person name="Magnuson J."/>
            <person name="Mondo S."/>
            <person name="Nolan M."/>
            <person name="Ohm R."/>
            <person name="Pangilinan J."/>
            <person name="Park H.-J."/>
            <person name="Ramirez L."/>
            <person name="Alfaro M."/>
            <person name="Sun H."/>
            <person name="Tritt A."/>
            <person name="Yoshinaga Y."/>
            <person name="Zwiers L.-H."/>
            <person name="Turgeon B."/>
            <person name="Goodwin S."/>
            <person name="Spatafora J."/>
            <person name="Crous P."/>
            <person name="Grigoriev I."/>
        </authorList>
    </citation>
    <scope>NUCLEOTIDE SEQUENCE</scope>
    <source>
        <strain evidence="1">CBS 122681</strain>
    </source>
</reference>
<keyword evidence="2" id="KW-1185">Reference proteome</keyword>
<dbReference type="AlphaFoldDB" id="A0A6A6THT5"/>
<evidence type="ECO:0000313" key="1">
    <source>
        <dbReference type="EMBL" id="KAF2658757.1"/>
    </source>
</evidence>
<sequence length="61" mass="6314">MLICSTSGGVGITSATGNVIIYLVPRRCWWALRSVDIALPADTVAEAAHVQRAGGALETSS</sequence>